<dbReference type="AlphaFoldDB" id="A0A9N8DDC0"/>
<evidence type="ECO:0000313" key="2">
    <source>
        <dbReference type="Proteomes" id="UP001153069"/>
    </source>
</evidence>
<accession>A0A9N8DDC0</accession>
<keyword evidence="2" id="KW-1185">Reference proteome</keyword>
<gene>
    <name evidence="1" type="ORF">SEMRO_22_G015280.1</name>
</gene>
<proteinExistence type="predicted"/>
<evidence type="ECO:0000313" key="1">
    <source>
        <dbReference type="EMBL" id="CAB9497584.1"/>
    </source>
</evidence>
<name>A0A9N8DDC0_9STRA</name>
<dbReference type="OrthoDB" id="10677245at2759"/>
<dbReference type="Proteomes" id="UP001153069">
    <property type="component" value="Unassembled WGS sequence"/>
</dbReference>
<protein>
    <submittedName>
        <fullName evidence="1">Uncharacterized protein</fullName>
    </submittedName>
</protein>
<dbReference type="EMBL" id="CAICTM010000022">
    <property type="protein sequence ID" value="CAB9497584.1"/>
    <property type="molecule type" value="Genomic_DNA"/>
</dbReference>
<organism evidence="1 2">
    <name type="scientific">Seminavis robusta</name>
    <dbReference type="NCBI Taxonomy" id="568900"/>
    <lineage>
        <taxon>Eukaryota</taxon>
        <taxon>Sar</taxon>
        <taxon>Stramenopiles</taxon>
        <taxon>Ochrophyta</taxon>
        <taxon>Bacillariophyta</taxon>
        <taxon>Bacillariophyceae</taxon>
        <taxon>Bacillariophycidae</taxon>
        <taxon>Naviculales</taxon>
        <taxon>Naviculaceae</taxon>
        <taxon>Seminavis</taxon>
    </lineage>
</organism>
<comment type="caution">
    <text evidence="1">The sequence shown here is derived from an EMBL/GenBank/DDBJ whole genome shotgun (WGS) entry which is preliminary data.</text>
</comment>
<sequence>MQSESSESVSDSVAAVSDSVAALAPMVSAVLRDCKVMELMDEVKQKDMVINQIMHVEITGPNGTPVYAEGQFNRGKYGGRVDQWFPSLQHKKDCPLSQIRGLEVRLGGMVQFSLDPFRDQEVFIKIDNETAQHQYYGGKDMLIEPDDGTELYCVLYGWQEEHWRPLLQPGAWDERAEAALENIERMPKSKCFARFECLSFNVEKYRSLIRNVKLANKDVRNREHQLQRHAFAVVVHERLAAAGLADQYSAISFLMSFHLNITAVNKEFEQVLTPIIRIYQIRQQNPAGDDFASELHRELTSFVENGQISEAKDRKQSIAKFVVHVKRLIEAERNDPDASYS</sequence>
<reference evidence="1" key="1">
    <citation type="submission" date="2020-06" db="EMBL/GenBank/DDBJ databases">
        <authorList>
            <consortium name="Plant Systems Biology data submission"/>
        </authorList>
    </citation>
    <scope>NUCLEOTIDE SEQUENCE</scope>
    <source>
        <strain evidence="1">D6</strain>
    </source>
</reference>